<dbReference type="EMBL" id="KK198762">
    <property type="protein sequence ID" value="KCW50641.1"/>
    <property type="molecule type" value="Genomic_DNA"/>
</dbReference>
<feature type="compositionally biased region" description="Basic residues" evidence="1">
    <location>
        <begin position="124"/>
        <end position="135"/>
    </location>
</feature>
<feature type="compositionally biased region" description="Basic residues" evidence="1">
    <location>
        <begin position="28"/>
        <end position="52"/>
    </location>
</feature>
<feature type="compositionally biased region" description="Low complexity" evidence="1">
    <location>
        <begin position="78"/>
        <end position="94"/>
    </location>
</feature>
<organism evidence="3">
    <name type="scientific">Eucalyptus grandis</name>
    <name type="common">Flooded gum</name>
    <dbReference type="NCBI Taxonomy" id="71139"/>
    <lineage>
        <taxon>Eukaryota</taxon>
        <taxon>Viridiplantae</taxon>
        <taxon>Streptophyta</taxon>
        <taxon>Embryophyta</taxon>
        <taxon>Tracheophyta</taxon>
        <taxon>Spermatophyta</taxon>
        <taxon>Magnoliopsida</taxon>
        <taxon>eudicotyledons</taxon>
        <taxon>Gunneridae</taxon>
        <taxon>Pentapetalae</taxon>
        <taxon>rosids</taxon>
        <taxon>malvids</taxon>
        <taxon>Myrtales</taxon>
        <taxon>Myrtaceae</taxon>
        <taxon>Myrtoideae</taxon>
        <taxon>Eucalypteae</taxon>
        <taxon>Eucalyptus</taxon>
    </lineage>
</organism>
<keyword evidence="2" id="KW-0812">Transmembrane</keyword>
<evidence type="ECO:0000256" key="2">
    <source>
        <dbReference type="SAM" id="Phobius"/>
    </source>
</evidence>
<keyword evidence="2" id="KW-1133">Transmembrane helix</keyword>
<feature type="transmembrane region" description="Helical" evidence="2">
    <location>
        <begin position="140"/>
        <end position="162"/>
    </location>
</feature>
<reference evidence="3" key="1">
    <citation type="submission" date="2013-07" db="EMBL/GenBank/DDBJ databases">
        <title>The genome of Eucalyptus grandis.</title>
        <authorList>
            <person name="Schmutz J."/>
            <person name="Hayes R."/>
            <person name="Myburg A."/>
            <person name="Tuskan G."/>
            <person name="Grattapaglia D."/>
            <person name="Rokhsar D.S."/>
        </authorList>
    </citation>
    <scope>NUCLEOTIDE SEQUENCE</scope>
    <source>
        <tissue evidence="3">Leaf extractions</tissue>
    </source>
</reference>
<dbReference type="Gramene" id="KCW50641">
    <property type="protein sequence ID" value="KCW50641"/>
    <property type="gene ID" value="EUGRSUZ_J00341"/>
</dbReference>
<gene>
    <name evidence="3" type="ORF">EUGRSUZ_J00341</name>
</gene>
<protein>
    <submittedName>
        <fullName evidence="3">Uncharacterized protein</fullName>
    </submittedName>
</protein>
<feature type="region of interest" description="Disordered" evidence="1">
    <location>
        <begin position="11"/>
        <end position="144"/>
    </location>
</feature>
<accession>A0A059AAF5</accession>
<proteinExistence type="predicted"/>
<keyword evidence="2" id="KW-0472">Membrane</keyword>
<sequence length="179" mass="20027">MPWCPWCRTRRRRTPRSGTGRSGSPHSRAGRRRWSRTARRRRMRTRTGRRPGRTGGSTGCRAGTAPTQCRCRSRSPCTGSSPGSRLLSSRSTPRSPDPCRRPRRSCPRGPPARPGAGCPGTMRRLQRRRRRRRRRSGAEAPPQGGLAMLATCLSFASFWVLVDDKRRGVGRGFSKTSSL</sequence>
<name>A0A059AAF5_EUCGR</name>
<dbReference type="AlphaFoldDB" id="A0A059AAF5"/>
<evidence type="ECO:0000256" key="1">
    <source>
        <dbReference type="SAM" id="MobiDB-lite"/>
    </source>
</evidence>
<feature type="compositionally biased region" description="Low complexity" evidence="1">
    <location>
        <begin position="16"/>
        <end position="25"/>
    </location>
</feature>
<evidence type="ECO:0000313" key="3">
    <source>
        <dbReference type="EMBL" id="KCW50641.1"/>
    </source>
</evidence>